<dbReference type="InterPro" id="IPR012340">
    <property type="entry name" value="NA-bd_OB-fold"/>
</dbReference>
<dbReference type="GO" id="GO:0046872">
    <property type="term" value="F:metal ion binding"/>
    <property type="evidence" value="ECO:0007669"/>
    <property type="project" value="UniProtKB-KW"/>
</dbReference>
<keyword evidence="8" id="KW-1185">Reference proteome</keyword>
<dbReference type="PANTHER" id="PTHR30001">
    <property type="entry name" value="RIBONUCLEASE"/>
    <property type="match status" value="1"/>
</dbReference>
<dbReference type="GO" id="GO:0004540">
    <property type="term" value="F:RNA nuclease activity"/>
    <property type="evidence" value="ECO:0007669"/>
    <property type="project" value="InterPro"/>
</dbReference>
<reference evidence="7 8" key="1">
    <citation type="submission" date="2020-01" db="EMBL/GenBank/DDBJ databases">
        <title>Leptobacterium flavescens.</title>
        <authorList>
            <person name="Wang G."/>
        </authorList>
    </citation>
    <scope>NUCLEOTIDE SEQUENCE [LARGE SCALE GENOMIC DNA]</scope>
    <source>
        <strain evidence="7 8">KCTC 22160</strain>
    </source>
</reference>
<evidence type="ECO:0000256" key="4">
    <source>
        <dbReference type="ARBA" id="ARBA00022842"/>
    </source>
</evidence>
<sequence>MNKELIVRSGSSEVDFALLKDGKLIELHKEEDSNGFSVGDIMLAKIRKPVAGLNAAFVNVGYEKDAFLHYHDLGPKLPSLLKFVKRVSTGKLRDYSLKDFPFEKDIDKDGIISDALKANQSILVQIVKEPISTKGPRISSELSIAGRYLVLVPFSERISISQKIEDKEEKDRLKRLVQSIKPKGFGVIVRTVAEGKKVAELDRDLHNLVNRWTAMCKKIYKAEYPSKVLSELNRAASILRDVFNDSFTGIHVDDETLYYQIKDYVQEIAPEKESIVKLYKASMPIFEKFGIERQIKTSFGKTVSMSKGAYLIIEHTEALHVIDVNSGNRSNKAKTQEGTALEVNLIAATEIARQLRLRDMGGIIVIDFIDMSTSENRRKLYDHLREVMKDDRAKHKILPPSKFGLIQITRQRVRPERNIKTREEDPNGNGEIDAPILIIDQITSDLEKIIQNKRSGNGLVLNTHPFIAAYLTKGFPSIRSKWFLEHKKWVKVLPRDAYTYLEYRFKDNDGAVLK</sequence>
<evidence type="ECO:0000313" key="8">
    <source>
        <dbReference type="Proteomes" id="UP000468581"/>
    </source>
</evidence>
<dbReference type="InterPro" id="IPR004659">
    <property type="entry name" value="RNase_E/G"/>
</dbReference>
<comment type="cofactor">
    <cofactor evidence="1">
        <name>Mg(2+)</name>
        <dbReference type="ChEBI" id="CHEBI:18420"/>
    </cofactor>
</comment>
<keyword evidence="5" id="KW-0694">RNA-binding</keyword>
<dbReference type="SUPFAM" id="SSF50249">
    <property type="entry name" value="Nucleic acid-binding proteins"/>
    <property type="match status" value="1"/>
</dbReference>
<accession>A0A6P0UMX7</accession>
<keyword evidence="3" id="KW-0378">Hydrolase</keyword>
<gene>
    <name evidence="7" type="ORF">GWK08_13810</name>
</gene>
<dbReference type="GO" id="GO:0006364">
    <property type="term" value="P:rRNA processing"/>
    <property type="evidence" value="ECO:0007669"/>
    <property type="project" value="TreeGrafter"/>
</dbReference>
<dbReference type="PANTHER" id="PTHR30001:SF0">
    <property type="entry name" value="RIBONUCLEASE G"/>
    <property type="match status" value="1"/>
</dbReference>
<dbReference type="GO" id="GO:0016787">
    <property type="term" value="F:hydrolase activity"/>
    <property type="evidence" value="ECO:0007669"/>
    <property type="project" value="UniProtKB-KW"/>
</dbReference>
<dbReference type="NCBIfam" id="TIGR00757">
    <property type="entry name" value="RNaseEG"/>
    <property type="match status" value="1"/>
</dbReference>
<protein>
    <submittedName>
        <fullName evidence="7">Rne/Rng family ribonuclease</fullName>
    </submittedName>
</protein>
<dbReference type="EMBL" id="JAABOO010000003">
    <property type="protein sequence ID" value="NER14525.1"/>
    <property type="molecule type" value="Genomic_DNA"/>
</dbReference>
<dbReference type="GO" id="GO:0003723">
    <property type="term" value="F:RNA binding"/>
    <property type="evidence" value="ECO:0007669"/>
    <property type="project" value="UniProtKB-KW"/>
</dbReference>
<dbReference type="InterPro" id="IPR019307">
    <property type="entry name" value="RNA-bd_AU-1/RNase_E/G"/>
</dbReference>
<dbReference type="GO" id="GO:0005737">
    <property type="term" value="C:cytoplasm"/>
    <property type="evidence" value="ECO:0007669"/>
    <property type="project" value="TreeGrafter"/>
</dbReference>
<name>A0A6P0UMX7_9FLAO</name>
<evidence type="ECO:0000313" key="7">
    <source>
        <dbReference type="EMBL" id="NER14525.1"/>
    </source>
</evidence>
<keyword evidence="2" id="KW-0479">Metal-binding</keyword>
<keyword evidence="4" id="KW-0460">Magnesium</keyword>
<organism evidence="7 8">
    <name type="scientific">Leptobacterium flavescens</name>
    <dbReference type="NCBI Taxonomy" id="472055"/>
    <lineage>
        <taxon>Bacteria</taxon>
        <taxon>Pseudomonadati</taxon>
        <taxon>Bacteroidota</taxon>
        <taxon>Flavobacteriia</taxon>
        <taxon>Flavobacteriales</taxon>
        <taxon>Flavobacteriaceae</taxon>
        <taxon>Leptobacterium</taxon>
    </lineage>
</organism>
<dbReference type="AlphaFoldDB" id="A0A6P0UMX7"/>
<dbReference type="Gene3D" id="2.40.50.140">
    <property type="entry name" value="Nucleic acid-binding proteins"/>
    <property type="match status" value="1"/>
</dbReference>
<proteinExistence type="predicted"/>
<evidence type="ECO:0000256" key="3">
    <source>
        <dbReference type="ARBA" id="ARBA00022801"/>
    </source>
</evidence>
<evidence type="ECO:0000256" key="1">
    <source>
        <dbReference type="ARBA" id="ARBA00001946"/>
    </source>
</evidence>
<dbReference type="Proteomes" id="UP000468581">
    <property type="component" value="Unassembled WGS sequence"/>
</dbReference>
<evidence type="ECO:0000259" key="6">
    <source>
        <dbReference type="Pfam" id="PF10150"/>
    </source>
</evidence>
<dbReference type="CDD" id="cd04453">
    <property type="entry name" value="S1_RNase_E"/>
    <property type="match status" value="1"/>
</dbReference>
<comment type="caution">
    <text evidence="7">The sequence shown here is derived from an EMBL/GenBank/DDBJ whole genome shotgun (WGS) entry which is preliminary data.</text>
</comment>
<evidence type="ECO:0000256" key="5">
    <source>
        <dbReference type="ARBA" id="ARBA00022884"/>
    </source>
</evidence>
<evidence type="ECO:0000256" key="2">
    <source>
        <dbReference type="ARBA" id="ARBA00022723"/>
    </source>
</evidence>
<dbReference type="RefSeq" id="WP_163607812.1">
    <property type="nucleotide sequence ID" value="NZ_JAABOO010000003.1"/>
</dbReference>
<feature type="domain" description="RNA-binding protein AU-1/Ribonuclease E/G" evidence="6">
    <location>
        <begin position="143"/>
        <end position="413"/>
    </location>
</feature>
<dbReference type="Pfam" id="PF10150">
    <property type="entry name" value="RNase_E_G"/>
    <property type="match status" value="1"/>
</dbReference>